<evidence type="ECO:0000256" key="1">
    <source>
        <dbReference type="SAM" id="Phobius"/>
    </source>
</evidence>
<reference evidence="3" key="1">
    <citation type="submission" date="2016-10" db="EMBL/GenBank/DDBJ databases">
        <authorList>
            <person name="Varghese N."/>
            <person name="Submissions S."/>
        </authorList>
    </citation>
    <scope>NUCLEOTIDE SEQUENCE [LARGE SCALE GENOMIC DNA]</scope>
    <source>
        <strain evidence="3">CGMCC 4.5579</strain>
    </source>
</reference>
<protein>
    <recommendedName>
        <fullName evidence="4">Mg2+ and Co2+ transporter CorA</fullName>
    </recommendedName>
</protein>
<sequence>MTSGDEPPVAFARSGADAFLATPLLRFVGEPGRRRLVVGQAQVSARVGAEPELTVAVWATWSEAAGWHQEAEPSEVAGSDVFAGLPLSGRPPVDDPHAAVVLLTKAIAESSRNEVYRLRDLRYEFEQRLAALLTNRRHDSLRPLLAQIIEISVAAGRARDQAQAAVRDGLWIWLWDSGAYQRTRPDRDERPVDGPGWLGTQRAAIRHCQAMDAQLAEEVDRLHSLLTSMSAFAVAQDSEAQDRFNVLAATAAAGLGVPALILSLYGADSFLPLDTFDRAWRALVPIGLAVLAVAFAALRWLPGMSRARHYTAATALVAALVSILLFAGALAPDEG</sequence>
<keyword evidence="3" id="KW-1185">Reference proteome</keyword>
<evidence type="ECO:0008006" key="4">
    <source>
        <dbReference type="Google" id="ProtNLM"/>
    </source>
</evidence>
<keyword evidence="1" id="KW-1133">Transmembrane helix</keyword>
<evidence type="ECO:0000313" key="2">
    <source>
        <dbReference type="EMBL" id="SFP47209.1"/>
    </source>
</evidence>
<evidence type="ECO:0000313" key="3">
    <source>
        <dbReference type="Proteomes" id="UP000198727"/>
    </source>
</evidence>
<proteinExistence type="predicted"/>
<dbReference type="Proteomes" id="UP000198727">
    <property type="component" value="Unassembled WGS sequence"/>
</dbReference>
<feature type="transmembrane region" description="Helical" evidence="1">
    <location>
        <begin position="279"/>
        <end position="298"/>
    </location>
</feature>
<accession>A0A1I5QLS1</accession>
<dbReference type="EMBL" id="FOWW01000002">
    <property type="protein sequence ID" value="SFP47209.1"/>
    <property type="molecule type" value="Genomic_DNA"/>
</dbReference>
<keyword evidence="1" id="KW-0812">Transmembrane</keyword>
<keyword evidence="1" id="KW-0472">Membrane</keyword>
<gene>
    <name evidence="2" type="ORF">SAMN05421810_102688</name>
</gene>
<name>A0A1I5QLS1_9PSEU</name>
<feature type="transmembrane region" description="Helical" evidence="1">
    <location>
        <begin position="246"/>
        <end position="267"/>
    </location>
</feature>
<dbReference type="OrthoDB" id="3430209at2"/>
<feature type="transmembrane region" description="Helical" evidence="1">
    <location>
        <begin position="310"/>
        <end position="331"/>
    </location>
</feature>
<dbReference type="STRING" id="587909.SAMN05421810_102688"/>
<dbReference type="AlphaFoldDB" id="A0A1I5QLS1"/>
<dbReference type="RefSeq" id="WP_092529397.1">
    <property type="nucleotide sequence ID" value="NZ_FOWW01000002.1"/>
</dbReference>
<organism evidence="2 3">
    <name type="scientific">Amycolatopsis arida</name>
    <dbReference type="NCBI Taxonomy" id="587909"/>
    <lineage>
        <taxon>Bacteria</taxon>
        <taxon>Bacillati</taxon>
        <taxon>Actinomycetota</taxon>
        <taxon>Actinomycetes</taxon>
        <taxon>Pseudonocardiales</taxon>
        <taxon>Pseudonocardiaceae</taxon>
        <taxon>Amycolatopsis</taxon>
    </lineage>
</organism>